<dbReference type="EMBL" id="BKZV01000001">
    <property type="protein sequence ID" value="GER82463.1"/>
    <property type="molecule type" value="Genomic_DNA"/>
</dbReference>
<accession>A0A5J4K4N6</accession>
<keyword evidence="1" id="KW-0472">Membrane</keyword>
<gene>
    <name evidence="2" type="ORF">KTAU_11000</name>
</gene>
<evidence type="ECO:0000313" key="2">
    <source>
        <dbReference type="EMBL" id="GER82463.1"/>
    </source>
</evidence>
<reference evidence="2 3" key="1">
    <citation type="journal article" date="2019" name="Int. J. Syst. Evol. Microbiol.">
        <title>Thermogemmatispora aurantia sp. nov. and Thermogemmatispora argillosa sp. nov., within the class Ktedonobacteria, and emended description of the genus Thermogemmatispora.</title>
        <authorList>
            <person name="Zheng Y."/>
            <person name="Wang C.M."/>
            <person name="Sakai Y."/>
            <person name="Abe K."/>
            <person name="Yokota A."/>
            <person name="Yabe S."/>
        </authorList>
    </citation>
    <scope>NUCLEOTIDE SEQUENCE [LARGE SCALE GENOMIC DNA]</scope>
    <source>
        <strain evidence="2 3">A1-2</strain>
    </source>
</reference>
<evidence type="ECO:0000313" key="3">
    <source>
        <dbReference type="Proteomes" id="UP000334820"/>
    </source>
</evidence>
<keyword evidence="3" id="KW-1185">Reference proteome</keyword>
<organism evidence="2 3">
    <name type="scientific">Thermogemmatispora aurantia</name>
    <dbReference type="NCBI Taxonomy" id="2045279"/>
    <lineage>
        <taxon>Bacteria</taxon>
        <taxon>Bacillati</taxon>
        <taxon>Chloroflexota</taxon>
        <taxon>Ktedonobacteria</taxon>
        <taxon>Thermogemmatisporales</taxon>
        <taxon>Thermogemmatisporaceae</taxon>
        <taxon>Thermogemmatispora</taxon>
    </lineage>
</organism>
<keyword evidence="1" id="KW-1133">Transmembrane helix</keyword>
<keyword evidence="1" id="KW-0812">Transmembrane</keyword>
<proteinExistence type="predicted"/>
<dbReference type="AlphaFoldDB" id="A0A5J4K4N6"/>
<protein>
    <submittedName>
        <fullName evidence="2">Uncharacterized protein</fullName>
    </submittedName>
</protein>
<dbReference type="Proteomes" id="UP000334820">
    <property type="component" value="Unassembled WGS sequence"/>
</dbReference>
<evidence type="ECO:0000256" key="1">
    <source>
        <dbReference type="SAM" id="Phobius"/>
    </source>
</evidence>
<comment type="caution">
    <text evidence="2">The sequence shown here is derived from an EMBL/GenBank/DDBJ whole genome shotgun (WGS) entry which is preliminary data.</text>
</comment>
<feature type="transmembrane region" description="Helical" evidence="1">
    <location>
        <begin position="29"/>
        <end position="54"/>
    </location>
</feature>
<sequence length="178" mass="19494">MGMGPFPPYSGPAPLPASPAPHPTLQQPWWLPLAITFFIVASLASCGLTAFLAFQQASQSLSQGLSQSVSPATLETAHRTLVQNYYTAIQQQEYQLAYADLASDATVKGQHLDLNGYLRLAHTQDQRFGKVSDFSIIEQDPYHFTVTVWRDQAIYEVNLTFATQTLLTSDGISSVDGI</sequence>
<name>A0A5J4K4N6_9CHLR</name>